<protein>
    <submittedName>
        <fullName evidence="6">Unannotated protein</fullName>
    </submittedName>
</protein>
<dbReference type="PANTHER" id="PTHR36933">
    <property type="entry name" value="SLL0788 PROTEIN"/>
    <property type="match status" value="1"/>
</dbReference>
<sequence length="190" mass="20801">MRMVPKSNKQLVLLFAVFLTVFSNGIVSAPATAISHAKTLKNLGMNETMFAQGMIPHHQQAIDMSNMALKNSSSPEVKKLAKAIISAQGKEMAQLKYWLTATKSSMTMDHDMGMSGMLPDSAVNSLKKLKGSKFDTAFLQSMIAHHEGALERVSMLDRTKNSEAKKIATDIQKGQSSEITLMKKLLAKSK</sequence>
<feature type="domain" description="DUF305" evidence="1">
    <location>
        <begin position="47"/>
        <end position="186"/>
    </location>
</feature>
<dbReference type="EMBL" id="CAFBNM010000011">
    <property type="protein sequence ID" value="CAB4959029.1"/>
    <property type="molecule type" value="Genomic_DNA"/>
</dbReference>
<evidence type="ECO:0000313" key="3">
    <source>
        <dbReference type="EMBL" id="CAB4743281.1"/>
    </source>
</evidence>
<dbReference type="EMBL" id="CAFBQY010000018">
    <property type="protein sequence ID" value="CAB5075854.1"/>
    <property type="molecule type" value="Genomic_DNA"/>
</dbReference>
<evidence type="ECO:0000313" key="2">
    <source>
        <dbReference type="EMBL" id="CAB4591547.1"/>
    </source>
</evidence>
<dbReference type="EMBL" id="CAFBPO010000014">
    <property type="protein sequence ID" value="CAB5025437.1"/>
    <property type="molecule type" value="Genomic_DNA"/>
</dbReference>
<gene>
    <name evidence="2" type="ORF">UFOPK1824_00092</name>
    <name evidence="3" type="ORF">UFOPK2772_01148</name>
    <name evidence="4" type="ORF">UFOPK3027_01177</name>
    <name evidence="5" type="ORF">UFOPK3256_01008</name>
    <name evidence="6" type="ORF">UFOPK3827_01104</name>
    <name evidence="7" type="ORF">UFOPK3982_01262</name>
    <name evidence="8" type="ORF">UFOPK4120_01127</name>
    <name evidence="9" type="ORF">UFOPK4404_01342</name>
</gene>
<organism evidence="6">
    <name type="scientific">freshwater metagenome</name>
    <dbReference type="NCBI Taxonomy" id="449393"/>
    <lineage>
        <taxon>unclassified sequences</taxon>
        <taxon>metagenomes</taxon>
        <taxon>ecological metagenomes</taxon>
    </lineage>
</organism>
<dbReference type="EMBL" id="CAEZUM010000003">
    <property type="protein sequence ID" value="CAB4591547.1"/>
    <property type="molecule type" value="Genomic_DNA"/>
</dbReference>
<dbReference type="EMBL" id="CAFAAN010000010">
    <property type="protein sequence ID" value="CAB4808951.1"/>
    <property type="molecule type" value="Genomic_DNA"/>
</dbReference>
<dbReference type="InterPro" id="IPR012347">
    <property type="entry name" value="Ferritin-like"/>
</dbReference>
<evidence type="ECO:0000259" key="1">
    <source>
        <dbReference type="Pfam" id="PF03713"/>
    </source>
</evidence>
<evidence type="ECO:0000313" key="9">
    <source>
        <dbReference type="EMBL" id="CAB5075854.1"/>
    </source>
</evidence>
<dbReference type="EMBL" id="CAFAZW010000015">
    <property type="protein sequence ID" value="CAB4843191.1"/>
    <property type="molecule type" value="Genomic_DNA"/>
</dbReference>
<dbReference type="EMBL" id="CAEZYT010000091">
    <property type="protein sequence ID" value="CAB4743281.1"/>
    <property type="molecule type" value="Genomic_DNA"/>
</dbReference>
<dbReference type="PANTHER" id="PTHR36933:SF1">
    <property type="entry name" value="SLL0788 PROTEIN"/>
    <property type="match status" value="1"/>
</dbReference>
<accession>A0A6J7KXJ3</accession>
<dbReference type="EMBL" id="CAFBOO010000012">
    <property type="protein sequence ID" value="CAB4992623.1"/>
    <property type="molecule type" value="Genomic_DNA"/>
</dbReference>
<evidence type="ECO:0000313" key="5">
    <source>
        <dbReference type="EMBL" id="CAB4843191.1"/>
    </source>
</evidence>
<dbReference type="InterPro" id="IPR005183">
    <property type="entry name" value="DUF305_CopM-like"/>
</dbReference>
<dbReference type="AlphaFoldDB" id="A0A6J7KXJ3"/>
<reference evidence="6" key="1">
    <citation type="submission" date="2020-05" db="EMBL/GenBank/DDBJ databases">
        <authorList>
            <person name="Chiriac C."/>
            <person name="Salcher M."/>
            <person name="Ghai R."/>
            <person name="Kavagutti S V."/>
        </authorList>
    </citation>
    <scope>NUCLEOTIDE SEQUENCE</scope>
</reference>
<evidence type="ECO:0000313" key="8">
    <source>
        <dbReference type="EMBL" id="CAB5025437.1"/>
    </source>
</evidence>
<evidence type="ECO:0000313" key="4">
    <source>
        <dbReference type="EMBL" id="CAB4808951.1"/>
    </source>
</evidence>
<evidence type="ECO:0000313" key="7">
    <source>
        <dbReference type="EMBL" id="CAB4992623.1"/>
    </source>
</evidence>
<dbReference type="Pfam" id="PF03713">
    <property type="entry name" value="DUF305"/>
    <property type="match status" value="1"/>
</dbReference>
<name>A0A6J7KXJ3_9ZZZZ</name>
<evidence type="ECO:0000313" key="6">
    <source>
        <dbReference type="EMBL" id="CAB4959029.1"/>
    </source>
</evidence>
<dbReference type="Gene3D" id="1.20.1260.10">
    <property type="match status" value="1"/>
</dbReference>
<proteinExistence type="predicted"/>